<sequence>FGTKKGKMVRGFTAFPKVFSGIQKEVFYMNKNCDGFVDNEDQRGKIQLMSTWSSKKNNDSRPFNFTTFLTMFWEMLNDTDPGAMIINAFTCFREKGAGFVKKDSLRELLTTMGDQFTNEEVGELFREAPTDKENNSNHMEFTCILKHAAKK</sequence>
<reference evidence="2" key="1">
    <citation type="submission" date="2025-08" db="UniProtKB">
        <authorList>
            <consortium name="Ensembl"/>
        </authorList>
    </citation>
    <scope>IDENTIFICATION</scope>
</reference>
<dbReference type="SUPFAM" id="SSF47473">
    <property type="entry name" value="EF-hand"/>
    <property type="match status" value="1"/>
</dbReference>
<dbReference type="InterPro" id="IPR050403">
    <property type="entry name" value="Myosin_RLC"/>
</dbReference>
<protein>
    <submittedName>
        <fullName evidence="2">Uncharacterized protein</fullName>
    </submittedName>
</protein>
<evidence type="ECO:0000313" key="2">
    <source>
        <dbReference type="Ensembl" id="ENSMMOP00000010799.1"/>
    </source>
</evidence>
<dbReference type="AlphaFoldDB" id="A0A3Q3WP89"/>
<evidence type="ECO:0000313" key="3">
    <source>
        <dbReference type="Proteomes" id="UP000261620"/>
    </source>
</evidence>
<dbReference type="Gene3D" id="1.10.238.10">
    <property type="entry name" value="EF-hand"/>
    <property type="match status" value="1"/>
</dbReference>
<keyword evidence="1" id="KW-0677">Repeat</keyword>
<evidence type="ECO:0000256" key="1">
    <source>
        <dbReference type="ARBA" id="ARBA00022737"/>
    </source>
</evidence>
<dbReference type="Ensembl" id="ENSMMOT00000010982.1">
    <property type="protein sequence ID" value="ENSMMOP00000010799.1"/>
    <property type="gene ID" value="ENSMMOG00000008329.1"/>
</dbReference>
<dbReference type="PANTHER" id="PTHR23049">
    <property type="entry name" value="MYOSIN REGULATORY LIGHT CHAIN 2"/>
    <property type="match status" value="1"/>
</dbReference>
<proteinExistence type="predicted"/>
<dbReference type="InterPro" id="IPR011992">
    <property type="entry name" value="EF-hand-dom_pair"/>
</dbReference>
<reference evidence="2" key="2">
    <citation type="submission" date="2025-09" db="UniProtKB">
        <authorList>
            <consortium name="Ensembl"/>
        </authorList>
    </citation>
    <scope>IDENTIFICATION</scope>
</reference>
<name>A0A3Q3WP89_MOLML</name>
<dbReference type="FunFam" id="1.10.238.10:FF:000001">
    <property type="entry name" value="Calmodulin 1"/>
    <property type="match status" value="1"/>
</dbReference>
<accession>A0A3Q3WP89</accession>
<dbReference type="Proteomes" id="UP000261620">
    <property type="component" value="Unplaced"/>
</dbReference>
<organism evidence="2 3">
    <name type="scientific">Mola mola</name>
    <name type="common">Ocean sunfish</name>
    <name type="synonym">Tetraodon mola</name>
    <dbReference type="NCBI Taxonomy" id="94237"/>
    <lineage>
        <taxon>Eukaryota</taxon>
        <taxon>Metazoa</taxon>
        <taxon>Chordata</taxon>
        <taxon>Craniata</taxon>
        <taxon>Vertebrata</taxon>
        <taxon>Euteleostomi</taxon>
        <taxon>Actinopterygii</taxon>
        <taxon>Neopterygii</taxon>
        <taxon>Teleostei</taxon>
        <taxon>Neoteleostei</taxon>
        <taxon>Acanthomorphata</taxon>
        <taxon>Eupercaria</taxon>
        <taxon>Tetraodontiformes</taxon>
        <taxon>Molidae</taxon>
        <taxon>Mola</taxon>
    </lineage>
</organism>
<keyword evidence="3" id="KW-1185">Reference proteome</keyword>
<dbReference type="STRING" id="94237.ENSMMOP00000010799"/>